<evidence type="ECO:0000256" key="1">
    <source>
        <dbReference type="SAM" id="MobiDB-lite"/>
    </source>
</evidence>
<feature type="region of interest" description="Disordered" evidence="1">
    <location>
        <begin position="1"/>
        <end position="22"/>
    </location>
</feature>
<feature type="region of interest" description="Disordered" evidence="1">
    <location>
        <begin position="67"/>
        <end position="114"/>
    </location>
</feature>
<dbReference type="EMBL" id="JANPWB010000010">
    <property type="protein sequence ID" value="KAJ1136404.1"/>
    <property type="molecule type" value="Genomic_DNA"/>
</dbReference>
<gene>
    <name evidence="2" type="ORF">NDU88_002821</name>
</gene>
<keyword evidence="3" id="KW-1185">Reference proteome</keyword>
<feature type="compositionally biased region" description="Polar residues" evidence="1">
    <location>
        <begin position="67"/>
        <end position="76"/>
    </location>
</feature>
<comment type="caution">
    <text evidence="2">The sequence shown here is derived from an EMBL/GenBank/DDBJ whole genome shotgun (WGS) entry which is preliminary data.</text>
</comment>
<proteinExistence type="predicted"/>
<name>A0AAV7Q9Z7_PLEWA</name>
<dbReference type="Proteomes" id="UP001066276">
    <property type="component" value="Chromosome 6"/>
</dbReference>
<evidence type="ECO:0000313" key="3">
    <source>
        <dbReference type="Proteomes" id="UP001066276"/>
    </source>
</evidence>
<dbReference type="AlphaFoldDB" id="A0AAV7Q9Z7"/>
<accession>A0AAV7Q9Z7</accession>
<evidence type="ECO:0000313" key="2">
    <source>
        <dbReference type="EMBL" id="KAJ1136404.1"/>
    </source>
</evidence>
<sequence length="114" mass="11644">MPDGAMRSQPAGTVPGSDGDGQILEAVTSSRTSTVTKIDAEAVKLALLREDQKKLHERVIVTTTAAAPYNGPSTASAGPFGLPSQPGGQGRGFKGQSMLQQHTLGGSARGQVEA</sequence>
<reference evidence="2" key="1">
    <citation type="journal article" date="2022" name="bioRxiv">
        <title>Sequencing and chromosome-scale assembly of the giantPleurodeles waltlgenome.</title>
        <authorList>
            <person name="Brown T."/>
            <person name="Elewa A."/>
            <person name="Iarovenko S."/>
            <person name="Subramanian E."/>
            <person name="Araus A.J."/>
            <person name="Petzold A."/>
            <person name="Susuki M."/>
            <person name="Suzuki K.-i.T."/>
            <person name="Hayashi T."/>
            <person name="Toyoda A."/>
            <person name="Oliveira C."/>
            <person name="Osipova E."/>
            <person name="Leigh N.D."/>
            <person name="Simon A."/>
            <person name="Yun M.H."/>
        </authorList>
    </citation>
    <scope>NUCLEOTIDE SEQUENCE</scope>
    <source>
        <strain evidence="2">20211129_DDA</strain>
        <tissue evidence="2">Liver</tissue>
    </source>
</reference>
<organism evidence="2 3">
    <name type="scientific">Pleurodeles waltl</name>
    <name type="common">Iberian ribbed newt</name>
    <dbReference type="NCBI Taxonomy" id="8319"/>
    <lineage>
        <taxon>Eukaryota</taxon>
        <taxon>Metazoa</taxon>
        <taxon>Chordata</taxon>
        <taxon>Craniata</taxon>
        <taxon>Vertebrata</taxon>
        <taxon>Euteleostomi</taxon>
        <taxon>Amphibia</taxon>
        <taxon>Batrachia</taxon>
        <taxon>Caudata</taxon>
        <taxon>Salamandroidea</taxon>
        <taxon>Salamandridae</taxon>
        <taxon>Pleurodelinae</taxon>
        <taxon>Pleurodeles</taxon>
    </lineage>
</organism>
<protein>
    <submittedName>
        <fullName evidence="2">Uncharacterized protein</fullName>
    </submittedName>
</protein>